<dbReference type="EMBL" id="JAJVCN010000005">
    <property type="protein sequence ID" value="MCE7011803.1"/>
    <property type="molecule type" value="Genomic_DNA"/>
</dbReference>
<evidence type="ECO:0000313" key="2">
    <source>
        <dbReference type="Proteomes" id="UP001521150"/>
    </source>
</evidence>
<proteinExistence type="predicted"/>
<sequence>MDDGEDADLARLGWIVWTIEVRDPEQRAAPDIGARTEQAMTEMAGSLGCVFSHCVDDDSYDLTPEGTYYSWSVRVPRGEHLRRNEHGVPIAVAALWDYLRTKLPKGLDDWHVRPDRDLSLRDAAADVLREAYPDLLRPMEVAMLGLRRDGAQNLDPRAECWSGIGATMAGSYALWVATDPGATTPCWLVLHVGMVPPAGFWSSSAGQRMSRFSPDRSDPVLILPRPPAPLWMATIETGAFTTNAEARLTDPHTVGARHEWTSPDAEQLAHRVSRDLQALFPRLAAP</sequence>
<keyword evidence="2" id="KW-1185">Reference proteome</keyword>
<dbReference type="Proteomes" id="UP001521150">
    <property type="component" value="Unassembled WGS sequence"/>
</dbReference>
<protein>
    <recommendedName>
        <fullName evidence="3">DUF317 domain-containing protein</fullName>
    </recommendedName>
</protein>
<comment type="caution">
    <text evidence="1">The sequence shown here is derived from an EMBL/GenBank/DDBJ whole genome shotgun (WGS) entry which is preliminary data.</text>
</comment>
<gene>
    <name evidence="1" type="ORF">LWC34_54665</name>
</gene>
<reference evidence="1 2" key="1">
    <citation type="submission" date="2021-12" db="EMBL/GenBank/DDBJ databases">
        <title>Genome sequence of Kibdelosporangium philippinense ATCC 49844.</title>
        <authorList>
            <person name="Fedorov E.A."/>
            <person name="Omeragic M."/>
            <person name="Shalygina K.F."/>
            <person name="Maclea K.S."/>
        </authorList>
    </citation>
    <scope>NUCLEOTIDE SEQUENCE [LARGE SCALE GENOMIC DNA]</scope>
    <source>
        <strain evidence="1 2">ATCC 49844</strain>
    </source>
</reference>
<evidence type="ECO:0008006" key="3">
    <source>
        <dbReference type="Google" id="ProtNLM"/>
    </source>
</evidence>
<name>A0ABS8ZWW8_9PSEU</name>
<accession>A0ABS8ZWW8</accession>
<organism evidence="1 2">
    <name type="scientific">Kibdelosporangium philippinense</name>
    <dbReference type="NCBI Taxonomy" id="211113"/>
    <lineage>
        <taxon>Bacteria</taxon>
        <taxon>Bacillati</taxon>
        <taxon>Actinomycetota</taxon>
        <taxon>Actinomycetes</taxon>
        <taxon>Pseudonocardiales</taxon>
        <taxon>Pseudonocardiaceae</taxon>
        <taxon>Kibdelosporangium</taxon>
    </lineage>
</organism>
<dbReference type="RefSeq" id="WP_233734561.1">
    <property type="nucleotide sequence ID" value="NZ_JAJVCN010000005.1"/>
</dbReference>
<evidence type="ECO:0000313" key="1">
    <source>
        <dbReference type="EMBL" id="MCE7011803.1"/>
    </source>
</evidence>